<evidence type="ECO:0000256" key="4">
    <source>
        <dbReference type="PROSITE-ProRule" id="PRU01240"/>
    </source>
</evidence>
<protein>
    <submittedName>
        <fullName evidence="5">Subtilisin-like protein</fullName>
    </submittedName>
</protein>
<keyword evidence="3" id="KW-0720">Serine protease</keyword>
<dbReference type="EMBL" id="KQ965400">
    <property type="protein sequence ID" value="KXN64587.1"/>
    <property type="molecule type" value="Genomic_DNA"/>
</dbReference>
<evidence type="ECO:0000313" key="5">
    <source>
        <dbReference type="EMBL" id="KXN64587.1"/>
    </source>
</evidence>
<dbReference type="AlphaFoldDB" id="A0A137NPB9"/>
<dbReference type="GO" id="GO:0005615">
    <property type="term" value="C:extracellular space"/>
    <property type="evidence" value="ECO:0007669"/>
    <property type="project" value="TreeGrafter"/>
</dbReference>
<keyword evidence="6" id="KW-1185">Reference proteome</keyword>
<dbReference type="InterPro" id="IPR050131">
    <property type="entry name" value="Peptidase_S8_subtilisin-like"/>
</dbReference>
<dbReference type="PANTHER" id="PTHR43806">
    <property type="entry name" value="PEPTIDASE S8"/>
    <property type="match status" value="1"/>
</dbReference>
<accession>A0A137NPB9</accession>
<proteinExistence type="inferred from homology"/>
<dbReference type="GO" id="GO:0004252">
    <property type="term" value="F:serine-type endopeptidase activity"/>
    <property type="evidence" value="ECO:0007669"/>
    <property type="project" value="InterPro"/>
</dbReference>
<dbReference type="Gene3D" id="3.40.50.200">
    <property type="entry name" value="Peptidase S8/S53 domain"/>
    <property type="match status" value="1"/>
</dbReference>
<dbReference type="GO" id="GO:0006508">
    <property type="term" value="P:proteolysis"/>
    <property type="evidence" value="ECO:0007669"/>
    <property type="project" value="UniProtKB-KW"/>
</dbReference>
<organism evidence="5 6">
    <name type="scientific">Conidiobolus coronatus (strain ATCC 28846 / CBS 209.66 / NRRL 28638)</name>
    <name type="common">Delacroixia coronata</name>
    <dbReference type="NCBI Taxonomy" id="796925"/>
    <lineage>
        <taxon>Eukaryota</taxon>
        <taxon>Fungi</taxon>
        <taxon>Fungi incertae sedis</taxon>
        <taxon>Zoopagomycota</taxon>
        <taxon>Entomophthoromycotina</taxon>
        <taxon>Entomophthoromycetes</taxon>
        <taxon>Entomophthorales</taxon>
        <taxon>Ancylistaceae</taxon>
        <taxon>Conidiobolus</taxon>
    </lineage>
</organism>
<dbReference type="PANTHER" id="PTHR43806:SF58">
    <property type="entry name" value="ALKALINE PROTEASE 1-RELATED"/>
    <property type="match status" value="1"/>
</dbReference>
<evidence type="ECO:0000313" key="6">
    <source>
        <dbReference type="Proteomes" id="UP000070444"/>
    </source>
</evidence>
<evidence type="ECO:0000256" key="3">
    <source>
        <dbReference type="ARBA" id="ARBA00022825"/>
    </source>
</evidence>
<gene>
    <name evidence="5" type="ORF">CONCODRAFT_24343</name>
</gene>
<keyword evidence="2" id="KW-0645">Protease</keyword>
<dbReference type="STRING" id="796925.A0A137NPB9"/>
<dbReference type="OrthoDB" id="206201at2759"/>
<comment type="caution">
    <text evidence="4">Lacks conserved residue(s) required for the propagation of feature annotation.</text>
</comment>
<evidence type="ECO:0000256" key="1">
    <source>
        <dbReference type="ARBA" id="ARBA00011073"/>
    </source>
</evidence>
<dbReference type="SUPFAM" id="SSF52743">
    <property type="entry name" value="Subtilisin-like"/>
    <property type="match status" value="1"/>
</dbReference>
<dbReference type="PROSITE" id="PS51892">
    <property type="entry name" value="SUBTILASE"/>
    <property type="match status" value="1"/>
</dbReference>
<dbReference type="Proteomes" id="UP000070444">
    <property type="component" value="Unassembled WGS sequence"/>
</dbReference>
<sequence>KYNILVVKVLRDYGPGYKSDSIASINWVVNNKSGTNGNVILMGIGRGVSDSQNKTVNDAVDKGFVTIVSSSNDNTGVCNQLSASAKKVITVGPIDVNDKKSSFSNYESCIDINGPESDIKFACIGCKTNACVKSSISMVTPHIVGLAA</sequence>
<comment type="similarity">
    <text evidence="1 4">Belongs to the peptidase S8 family.</text>
</comment>
<evidence type="ECO:0000256" key="2">
    <source>
        <dbReference type="ARBA" id="ARBA00022670"/>
    </source>
</evidence>
<name>A0A137NPB9_CONC2</name>
<keyword evidence="3" id="KW-0378">Hydrolase</keyword>
<feature type="non-terminal residue" evidence="5">
    <location>
        <position position="1"/>
    </location>
</feature>
<dbReference type="InterPro" id="IPR036852">
    <property type="entry name" value="Peptidase_S8/S53_dom_sf"/>
</dbReference>
<feature type="non-terminal residue" evidence="5">
    <location>
        <position position="148"/>
    </location>
</feature>
<reference evidence="5 6" key="1">
    <citation type="journal article" date="2015" name="Genome Biol. Evol.">
        <title>Phylogenomic analyses indicate that early fungi evolved digesting cell walls of algal ancestors of land plants.</title>
        <authorList>
            <person name="Chang Y."/>
            <person name="Wang S."/>
            <person name="Sekimoto S."/>
            <person name="Aerts A.L."/>
            <person name="Choi C."/>
            <person name="Clum A."/>
            <person name="LaButti K.M."/>
            <person name="Lindquist E.A."/>
            <person name="Yee Ngan C."/>
            <person name="Ohm R.A."/>
            <person name="Salamov A.A."/>
            <person name="Grigoriev I.V."/>
            <person name="Spatafora J.W."/>
            <person name="Berbee M.L."/>
        </authorList>
    </citation>
    <scope>NUCLEOTIDE SEQUENCE [LARGE SCALE GENOMIC DNA]</scope>
    <source>
        <strain evidence="5 6">NRRL 28638</strain>
    </source>
</reference>